<dbReference type="Pfam" id="PF00805">
    <property type="entry name" value="Pentapeptide"/>
    <property type="match status" value="4"/>
</dbReference>
<accession>A0A1B4FL81</accession>
<dbReference type="KEGG" id="buu:WS70_21475"/>
<evidence type="ECO:0000259" key="2">
    <source>
        <dbReference type="Pfam" id="PF09937"/>
    </source>
</evidence>
<dbReference type="SUPFAM" id="SSF141571">
    <property type="entry name" value="Pentapeptide repeat-like"/>
    <property type="match status" value="3"/>
</dbReference>
<dbReference type="PANTHER" id="PTHR14136">
    <property type="entry name" value="BTB_POZ DOMAIN-CONTAINING PROTEIN KCTD9"/>
    <property type="match status" value="1"/>
</dbReference>
<sequence>MMIIKPFRISPLTRLYRMHGEEHLGVAALMAATLGDDPRLLTDSELWELAGDELGGYTLDMALPKACPEFLVSGYAYGKYAEEPGGGTCEVGIHIAGIEKRLRVSGDRQWDGMRATAPRPFERLALDWAFAYGGAGCEDNPKGRGAEMQQGAVRYLPNIEYAHSPMRFPDERPMPAGFCPIDAQWPQRAGLYGELDRQWLEEDCPGFPRTLDPRYFNIAPADQQLAALSEFPDGATYELMHLHPEHAWLTGRLPALRARSFVIRNGSDTPEEIPMRLTTAWFIPHRERVVMIYHGVATIRQFDASDVHTLLFGADSSWQPRPVEWYRQVIEWRTRHEKAALYALRDRDLLPESYLSSELPAMSGAVSQSARQRLLRDQLSVFPNAGQAEAPRLDQLVEFVERQEALADEKRAGLETMRQDLSSNEAFSAAGRRGPPASTAPLEDDVARGSPASTDPPATPQTPRDADKDLRQLYLQSAQHQDAPARLDEAASKSRREFVNAAVAAGRSLEGVDLTGADLSGMDLRGARLAGALFENADLSGADLSGAILTRTVLVRASLRQTAFSNADLTGANLSLADCEQTDFSGANLSDCMLERVSLRRCRFNGGILANTRFDDCRFHAIDFSQATLRGLIFIDQSFEDVDFSSATIRKMLLMNCALVNVRFSAASIEGFGILEAQAQGQLRFDRANVVKACFIQHCDMRRANFSFAILREVNFRETNLGEADFSGARIGNCDFTDAALRAANFRGAKVEGSDFVRADFTGADLRSTDLIAACLRGATLDGADLRRANLFRANLSQILTDADTRWEEAYLNKAMRFPLAEART</sequence>
<reference evidence="3 4" key="1">
    <citation type="submission" date="2015-12" db="EMBL/GenBank/DDBJ databases">
        <title>Diversity of Burkholderia near neighbor genomes.</title>
        <authorList>
            <person name="Sahl J."/>
            <person name="Wagner D."/>
            <person name="Keim P."/>
        </authorList>
    </citation>
    <scope>NUCLEOTIDE SEQUENCE [LARGE SCALE GENOMIC DNA]</scope>
    <source>
        <strain evidence="3 4">BDU6</strain>
    </source>
</reference>
<dbReference type="Pfam" id="PF09937">
    <property type="entry name" value="DUF2169"/>
    <property type="match status" value="1"/>
</dbReference>
<evidence type="ECO:0000313" key="4">
    <source>
        <dbReference type="Proteomes" id="UP000062519"/>
    </source>
</evidence>
<organism evidence="3 4">
    <name type="scientific">Burkholderia mayonis</name>
    <dbReference type="NCBI Taxonomy" id="1385591"/>
    <lineage>
        <taxon>Bacteria</taxon>
        <taxon>Pseudomonadati</taxon>
        <taxon>Pseudomonadota</taxon>
        <taxon>Betaproteobacteria</taxon>
        <taxon>Burkholderiales</taxon>
        <taxon>Burkholderiaceae</taxon>
        <taxon>Burkholderia</taxon>
        <taxon>pseudomallei group</taxon>
    </lineage>
</organism>
<proteinExistence type="predicted"/>
<evidence type="ECO:0000313" key="3">
    <source>
        <dbReference type="EMBL" id="AOJ04410.1"/>
    </source>
</evidence>
<dbReference type="Gene3D" id="2.160.20.80">
    <property type="entry name" value="E3 ubiquitin-protein ligase SopA"/>
    <property type="match status" value="2"/>
</dbReference>
<dbReference type="InterPro" id="IPR051082">
    <property type="entry name" value="Pentapeptide-BTB/POZ_domain"/>
</dbReference>
<evidence type="ECO:0000256" key="1">
    <source>
        <dbReference type="SAM" id="MobiDB-lite"/>
    </source>
</evidence>
<dbReference type="InterPro" id="IPR001646">
    <property type="entry name" value="5peptide_repeat"/>
</dbReference>
<dbReference type="Proteomes" id="UP000062519">
    <property type="component" value="Chromosome 2"/>
</dbReference>
<keyword evidence="4" id="KW-1185">Reference proteome</keyword>
<dbReference type="Pfam" id="PF13599">
    <property type="entry name" value="Pentapeptide_4"/>
    <property type="match status" value="1"/>
</dbReference>
<dbReference type="PANTHER" id="PTHR14136:SF17">
    <property type="entry name" value="BTB_POZ DOMAIN-CONTAINING PROTEIN KCTD9"/>
    <property type="match status" value="1"/>
</dbReference>
<feature type="region of interest" description="Disordered" evidence="1">
    <location>
        <begin position="426"/>
        <end position="465"/>
    </location>
</feature>
<dbReference type="EMBL" id="CP013387">
    <property type="protein sequence ID" value="AOJ04410.1"/>
    <property type="molecule type" value="Genomic_DNA"/>
</dbReference>
<gene>
    <name evidence="3" type="ORF">WS70_21475</name>
</gene>
<dbReference type="RefSeq" id="WP_059598438.1">
    <property type="nucleotide sequence ID" value="NZ_CP013387.1"/>
</dbReference>
<feature type="domain" description="DUF2169" evidence="2">
    <location>
        <begin position="19"/>
        <end position="294"/>
    </location>
</feature>
<name>A0A1B4FL81_9BURK</name>
<protein>
    <recommendedName>
        <fullName evidence="2">DUF2169 domain-containing protein</fullName>
    </recommendedName>
</protein>
<dbReference type="AlphaFoldDB" id="A0A1B4FL81"/>
<dbReference type="InterPro" id="IPR018683">
    <property type="entry name" value="DUF2169"/>
</dbReference>